<dbReference type="AlphaFoldDB" id="A0AAE0ESG1"/>
<reference evidence="1 2" key="1">
    <citation type="journal article" date="2015" name="Genome Biol. Evol.">
        <title>Comparative Genomics of a Bacterivorous Green Alga Reveals Evolutionary Causalities and Consequences of Phago-Mixotrophic Mode of Nutrition.</title>
        <authorList>
            <person name="Burns J.A."/>
            <person name="Paasch A."/>
            <person name="Narechania A."/>
            <person name="Kim E."/>
        </authorList>
    </citation>
    <scope>NUCLEOTIDE SEQUENCE [LARGE SCALE GENOMIC DNA]</scope>
    <source>
        <strain evidence="1 2">PLY_AMNH</strain>
    </source>
</reference>
<keyword evidence="2" id="KW-1185">Reference proteome</keyword>
<dbReference type="Proteomes" id="UP001190700">
    <property type="component" value="Unassembled WGS sequence"/>
</dbReference>
<gene>
    <name evidence="1" type="ORF">CYMTET_50792</name>
</gene>
<evidence type="ECO:0000313" key="2">
    <source>
        <dbReference type="Proteomes" id="UP001190700"/>
    </source>
</evidence>
<comment type="caution">
    <text evidence="1">The sequence shown here is derived from an EMBL/GenBank/DDBJ whole genome shotgun (WGS) entry which is preliminary data.</text>
</comment>
<accession>A0AAE0ESG1</accession>
<dbReference type="EMBL" id="LGRX02033977">
    <property type="protein sequence ID" value="KAK3239258.1"/>
    <property type="molecule type" value="Genomic_DNA"/>
</dbReference>
<sequence>MEVVYHQNGGACVTSALPGVPCINISQHPKSVPSINLSQYPTRNTFCNASTNPIWLKFGGKNEEAVTTPRAPFRDPSEG</sequence>
<evidence type="ECO:0000313" key="1">
    <source>
        <dbReference type="EMBL" id="KAK3239258.1"/>
    </source>
</evidence>
<name>A0AAE0ESG1_9CHLO</name>
<protein>
    <submittedName>
        <fullName evidence="1">Uncharacterized protein</fullName>
    </submittedName>
</protein>
<organism evidence="1 2">
    <name type="scientific">Cymbomonas tetramitiformis</name>
    <dbReference type="NCBI Taxonomy" id="36881"/>
    <lineage>
        <taxon>Eukaryota</taxon>
        <taxon>Viridiplantae</taxon>
        <taxon>Chlorophyta</taxon>
        <taxon>Pyramimonadophyceae</taxon>
        <taxon>Pyramimonadales</taxon>
        <taxon>Pyramimonadaceae</taxon>
        <taxon>Cymbomonas</taxon>
    </lineage>
</organism>
<proteinExistence type="predicted"/>